<dbReference type="STRING" id="53376.BST25_19515"/>
<name>A0A1X0DD53_MYCHE</name>
<evidence type="ECO:0000313" key="3">
    <source>
        <dbReference type="Proteomes" id="UP000192566"/>
    </source>
</evidence>
<dbReference type="InterPro" id="IPR050266">
    <property type="entry name" value="AB_hydrolase_sf"/>
</dbReference>
<dbReference type="PANTHER" id="PTHR43798:SF31">
    <property type="entry name" value="AB HYDROLASE SUPERFAMILY PROTEIN YCLE"/>
    <property type="match status" value="1"/>
</dbReference>
<dbReference type="EMBL" id="MVHR01000036">
    <property type="protein sequence ID" value="ORA70334.1"/>
    <property type="molecule type" value="Genomic_DNA"/>
</dbReference>
<dbReference type="AlphaFoldDB" id="A0A1X0DD53"/>
<dbReference type="GO" id="GO:0016787">
    <property type="term" value="F:hydrolase activity"/>
    <property type="evidence" value="ECO:0007669"/>
    <property type="project" value="UniProtKB-KW"/>
</dbReference>
<evidence type="ECO:0000256" key="1">
    <source>
        <dbReference type="ARBA" id="ARBA00022801"/>
    </source>
</evidence>
<comment type="caution">
    <text evidence="2">The sequence shown here is derived from an EMBL/GenBank/DDBJ whole genome shotgun (WGS) entry which is preliminary data.</text>
</comment>
<sequence>MTTSFSLRAELKGVEVAPGVTLRYWEAGAGRVLMMLPGLGHAASLYKHQLEGLCDEFRVIALDPRGHGESDKPEHGYTYSTLAKDLDGFLRALDLNDVTILGHSGSCKIILTYLELYGDSRLRAIVFSDDSPCHLRDGIFSADQALAAIDALEGPDAITFSKGFSDQFLTDDAEESAKEAFYCEGLKLPRPYMAKLFRWAAFGDWWDAYALVKVPTLVIGGRASKVPVKITQGIHEAVPGSSFVVFEADEGGGHAMFWEGPQKYNDSLRTFMRPS</sequence>
<dbReference type="Gene3D" id="3.40.50.1820">
    <property type="entry name" value="alpha/beta hydrolase"/>
    <property type="match status" value="1"/>
</dbReference>
<keyword evidence="3" id="KW-1185">Reference proteome</keyword>
<dbReference type="SUPFAM" id="SSF53474">
    <property type="entry name" value="alpha/beta-Hydrolases"/>
    <property type="match status" value="1"/>
</dbReference>
<dbReference type="OrthoDB" id="9785847at2"/>
<reference evidence="2 3" key="1">
    <citation type="submission" date="2017-02" db="EMBL/GenBank/DDBJ databases">
        <title>The new phylogeny of genus Mycobacterium.</title>
        <authorList>
            <person name="Tortoli E."/>
            <person name="Trovato A."/>
            <person name="Cirillo D.M."/>
        </authorList>
    </citation>
    <scope>NUCLEOTIDE SEQUENCE [LARGE SCALE GENOMIC DNA]</scope>
    <source>
        <strain evidence="2 3">DSM 44471</strain>
    </source>
</reference>
<proteinExistence type="predicted"/>
<dbReference type="PANTHER" id="PTHR43798">
    <property type="entry name" value="MONOACYLGLYCEROL LIPASE"/>
    <property type="match status" value="1"/>
</dbReference>
<evidence type="ECO:0000313" key="2">
    <source>
        <dbReference type="EMBL" id="ORA70334.1"/>
    </source>
</evidence>
<protein>
    <submittedName>
        <fullName evidence="2">Uncharacterized protein</fullName>
    </submittedName>
</protein>
<dbReference type="GO" id="GO:0016020">
    <property type="term" value="C:membrane"/>
    <property type="evidence" value="ECO:0007669"/>
    <property type="project" value="TreeGrafter"/>
</dbReference>
<dbReference type="InterPro" id="IPR029058">
    <property type="entry name" value="AB_hydrolase_fold"/>
</dbReference>
<organism evidence="2 3">
    <name type="scientific">Mycobacterium heidelbergense</name>
    <dbReference type="NCBI Taxonomy" id="53376"/>
    <lineage>
        <taxon>Bacteria</taxon>
        <taxon>Bacillati</taxon>
        <taxon>Actinomycetota</taxon>
        <taxon>Actinomycetes</taxon>
        <taxon>Mycobacteriales</taxon>
        <taxon>Mycobacteriaceae</taxon>
        <taxon>Mycobacterium</taxon>
        <taxon>Mycobacterium simiae complex</taxon>
    </lineage>
</organism>
<dbReference type="Pfam" id="PF00561">
    <property type="entry name" value="Abhydrolase_1"/>
    <property type="match status" value="1"/>
</dbReference>
<keyword evidence="1" id="KW-0378">Hydrolase</keyword>
<dbReference type="RefSeq" id="WP_158084918.1">
    <property type="nucleotide sequence ID" value="NZ_AP022615.1"/>
</dbReference>
<dbReference type="Proteomes" id="UP000192566">
    <property type="component" value="Unassembled WGS sequence"/>
</dbReference>
<gene>
    <name evidence="2" type="ORF">BST25_19515</name>
</gene>
<dbReference type="InterPro" id="IPR000073">
    <property type="entry name" value="AB_hydrolase_1"/>
</dbReference>
<accession>A0A1X0DD53</accession>